<feature type="domain" description="PAS" evidence="9">
    <location>
        <begin position="561"/>
        <end position="631"/>
    </location>
</feature>
<dbReference type="Pfam" id="PF01590">
    <property type="entry name" value="GAF"/>
    <property type="match status" value="1"/>
</dbReference>
<dbReference type="InterPro" id="IPR036097">
    <property type="entry name" value="HisK_dim/P_sf"/>
</dbReference>
<dbReference type="SMART" id="SM00448">
    <property type="entry name" value="REC"/>
    <property type="match status" value="1"/>
</dbReference>
<dbReference type="PANTHER" id="PTHR43547">
    <property type="entry name" value="TWO-COMPONENT HISTIDINE KINASE"/>
    <property type="match status" value="1"/>
</dbReference>
<dbReference type="InterPro" id="IPR005467">
    <property type="entry name" value="His_kinase_dom"/>
</dbReference>
<dbReference type="SUPFAM" id="SSF55781">
    <property type="entry name" value="GAF domain-like"/>
    <property type="match status" value="1"/>
</dbReference>
<dbReference type="Pfam" id="PF13426">
    <property type="entry name" value="PAS_9"/>
    <property type="match status" value="1"/>
</dbReference>
<dbReference type="InterPro" id="IPR001789">
    <property type="entry name" value="Sig_transdc_resp-reg_receiver"/>
</dbReference>
<comment type="caution">
    <text evidence="11">The sequence shown here is derived from an EMBL/GenBank/DDBJ whole genome shotgun (WGS) entry which is preliminary data.</text>
</comment>
<protein>
    <recommendedName>
        <fullName evidence="2">histidine kinase</fullName>
        <ecNumber evidence="2">2.7.13.3</ecNumber>
    </recommendedName>
</protein>
<dbReference type="PRINTS" id="PR00344">
    <property type="entry name" value="BCTRLSENSOR"/>
</dbReference>
<evidence type="ECO:0000256" key="4">
    <source>
        <dbReference type="ARBA" id="ARBA00022679"/>
    </source>
</evidence>
<organism evidence="11 12">
    <name type="scientific">Carboxylicivirga marina</name>
    <dbReference type="NCBI Taxonomy" id="2800988"/>
    <lineage>
        <taxon>Bacteria</taxon>
        <taxon>Pseudomonadati</taxon>
        <taxon>Bacteroidota</taxon>
        <taxon>Bacteroidia</taxon>
        <taxon>Marinilabiliales</taxon>
        <taxon>Marinilabiliaceae</taxon>
        <taxon>Carboxylicivirga</taxon>
    </lineage>
</organism>
<feature type="domain" description="PAC" evidence="10">
    <location>
        <begin position="634"/>
        <end position="685"/>
    </location>
</feature>
<reference evidence="11 12" key="1">
    <citation type="submission" date="2021-01" db="EMBL/GenBank/DDBJ databases">
        <title>Carboxyliciviraga sp.nov., isolated from coastal sediments.</title>
        <authorList>
            <person name="Lu D."/>
            <person name="Zhang T."/>
        </authorList>
    </citation>
    <scope>NUCLEOTIDE SEQUENCE [LARGE SCALE GENOMIC DNA]</scope>
    <source>
        <strain evidence="11 12">N1Y132</strain>
    </source>
</reference>
<accession>A0ABS1HFQ1</accession>
<dbReference type="InterPro" id="IPR029016">
    <property type="entry name" value="GAF-like_dom_sf"/>
</dbReference>
<dbReference type="EMBL" id="JAENRR010000002">
    <property type="protein sequence ID" value="MBK3516019.1"/>
    <property type="molecule type" value="Genomic_DNA"/>
</dbReference>
<dbReference type="InterPro" id="IPR004358">
    <property type="entry name" value="Sig_transdc_His_kin-like_C"/>
</dbReference>
<dbReference type="InterPro" id="IPR000014">
    <property type="entry name" value="PAS"/>
</dbReference>
<dbReference type="SMART" id="SM00091">
    <property type="entry name" value="PAS"/>
    <property type="match status" value="1"/>
</dbReference>
<dbReference type="RefSeq" id="WP_200463250.1">
    <property type="nucleotide sequence ID" value="NZ_JAENRR010000002.1"/>
</dbReference>
<feature type="modified residue" description="4-aspartylphosphate" evidence="6">
    <location>
        <position position="56"/>
    </location>
</feature>
<dbReference type="SUPFAM" id="SSF55874">
    <property type="entry name" value="ATPase domain of HSP90 chaperone/DNA topoisomerase II/histidine kinase"/>
    <property type="match status" value="1"/>
</dbReference>
<evidence type="ECO:0000259" key="9">
    <source>
        <dbReference type="PROSITE" id="PS50112"/>
    </source>
</evidence>
<evidence type="ECO:0000256" key="6">
    <source>
        <dbReference type="PROSITE-ProRule" id="PRU00169"/>
    </source>
</evidence>
<dbReference type="PROSITE" id="PS50112">
    <property type="entry name" value="PAS"/>
    <property type="match status" value="1"/>
</dbReference>
<dbReference type="PANTHER" id="PTHR43547:SF2">
    <property type="entry name" value="HYBRID SIGNAL TRANSDUCTION HISTIDINE KINASE C"/>
    <property type="match status" value="1"/>
</dbReference>
<dbReference type="Gene3D" id="3.30.450.40">
    <property type="match status" value="1"/>
</dbReference>
<dbReference type="InterPro" id="IPR035965">
    <property type="entry name" value="PAS-like_dom_sf"/>
</dbReference>
<evidence type="ECO:0000259" key="8">
    <source>
        <dbReference type="PROSITE" id="PS50110"/>
    </source>
</evidence>
<dbReference type="NCBIfam" id="TIGR00229">
    <property type="entry name" value="sensory_box"/>
    <property type="match status" value="1"/>
</dbReference>
<evidence type="ECO:0000259" key="7">
    <source>
        <dbReference type="PROSITE" id="PS50109"/>
    </source>
</evidence>
<comment type="catalytic activity">
    <reaction evidence="1">
        <text>ATP + protein L-histidine = ADP + protein N-phospho-L-histidine.</text>
        <dbReference type="EC" id="2.7.13.3"/>
    </reaction>
</comment>
<dbReference type="SMART" id="SM00387">
    <property type="entry name" value="HATPase_c"/>
    <property type="match status" value="1"/>
</dbReference>
<sequence>MTIDKPTILVYDDSKLELLEIKSHIIEAGYIPLIANNEDEFNRYLYHYKVSLIILDVVLQATNGFEICRRLKLDAKTKEIPLIFLTALSNQSEIMQGLQLGAEEFIIKPINKDIFKLRLSRILKRYKELDEYNALFQEMNSCSFVLEPLYDMKGILVDAIISTANPSFLLHTNKELEEVLSTSFKDYPELEGVVGLEALTNLLQTREAINAEYYNKTLNRWYKLKAYLISFSKIVLILADITDDKRYELEQTLIGSISKSLISNNDFETKIKNALELLGNYLEVSRVYIYEDISSGSFFNNTYEWCAIDVQPYRDYLQHVDYHIIPSWKELIEQRGEIITTNISELPGDIKALFEPQGVKAVYACSLRIGNEQLGYLGVNNTDERFHWDSSTLKLIRTVSNIISTAIQREHASQQLEASKRQLDLIFENSPVTQVLLNDQLQVLRVNHSKVFDYRIGFEKDSFLPFGEVFKCINHTKEKECGESKFCSNCTIRTTIIKNLDLGQGENKVEGLMRVNTSNGVRAVSVLVSTAVIKHKNGENVLVSIDDITERKRAENLIKSNEKRLKQIFSVAQVGICLAKQGEFVFVNRYLADLLGYTDEEVLRMPTSGLFCSIEDYNTVREKAYSQLEVRKHASVEVTLKAKNGELIYAILMAAFYNNKDESEGLISVITNITPRKLAEEALLQNQKSLRKANNDKDTFISILGHDLNNAIGGSVQIVNLLNKVECSEEERQMFIKQIFDNTLSAHGLLTNLVIWGKNTSGQIGFKPENVKVQDLYVASSQIYQLQLNQKQLSFTFADEQNAFVHGDPFMLDAIIRNLVNNAIKFTPEGGQISLGVKQENDSIILSLTDTGIGIVKEKAQCLFSDEYMQSGIGTDGEQGTGIGLKIIKGFVDRHEGQIWIDSEPGKGTCVSVALPQE</sequence>
<keyword evidence="12" id="KW-1185">Reference proteome</keyword>
<proteinExistence type="predicted"/>
<dbReference type="Pfam" id="PF02518">
    <property type="entry name" value="HATPase_c"/>
    <property type="match status" value="1"/>
</dbReference>
<dbReference type="InterPro" id="IPR003594">
    <property type="entry name" value="HATPase_dom"/>
</dbReference>
<dbReference type="InterPro" id="IPR036890">
    <property type="entry name" value="HATPase_C_sf"/>
</dbReference>
<gene>
    <name evidence="11" type="ORF">JIV24_01620</name>
</gene>
<dbReference type="InterPro" id="IPR011006">
    <property type="entry name" value="CheY-like_superfamily"/>
</dbReference>
<dbReference type="InterPro" id="IPR000700">
    <property type="entry name" value="PAS-assoc_C"/>
</dbReference>
<dbReference type="Gene3D" id="3.30.565.10">
    <property type="entry name" value="Histidine kinase-like ATPase, C-terminal domain"/>
    <property type="match status" value="1"/>
</dbReference>
<evidence type="ECO:0000313" key="12">
    <source>
        <dbReference type="Proteomes" id="UP000605676"/>
    </source>
</evidence>
<dbReference type="Gene3D" id="3.40.50.2300">
    <property type="match status" value="1"/>
</dbReference>
<dbReference type="PROSITE" id="PS50110">
    <property type="entry name" value="RESPONSE_REGULATORY"/>
    <property type="match status" value="1"/>
</dbReference>
<keyword evidence="4" id="KW-0808">Transferase</keyword>
<dbReference type="CDD" id="cd00130">
    <property type="entry name" value="PAS"/>
    <property type="match status" value="1"/>
</dbReference>
<keyword evidence="5" id="KW-0418">Kinase</keyword>
<dbReference type="Proteomes" id="UP000605676">
    <property type="component" value="Unassembled WGS sequence"/>
</dbReference>
<dbReference type="SMART" id="SM00065">
    <property type="entry name" value="GAF"/>
    <property type="match status" value="1"/>
</dbReference>
<dbReference type="Gene3D" id="3.30.450.20">
    <property type="entry name" value="PAS domain"/>
    <property type="match status" value="2"/>
</dbReference>
<evidence type="ECO:0000256" key="3">
    <source>
        <dbReference type="ARBA" id="ARBA00022553"/>
    </source>
</evidence>
<dbReference type="InterPro" id="IPR003018">
    <property type="entry name" value="GAF"/>
</dbReference>
<feature type="domain" description="Histidine kinase" evidence="7">
    <location>
        <begin position="703"/>
        <end position="918"/>
    </location>
</feature>
<dbReference type="SUPFAM" id="SSF55785">
    <property type="entry name" value="PYP-like sensor domain (PAS domain)"/>
    <property type="match status" value="1"/>
</dbReference>
<dbReference type="SUPFAM" id="SSF52172">
    <property type="entry name" value="CheY-like"/>
    <property type="match status" value="1"/>
</dbReference>
<keyword evidence="3 6" id="KW-0597">Phosphoprotein</keyword>
<feature type="domain" description="Response regulatory" evidence="8">
    <location>
        <begin position="7"/>
        <end position="123"/>
    </location>
</feature>
<evidence type="ECO:0000256" key="1">
    <source>
        <dbReference type="ARBA" id="ARBA00000085"/>
    </source>
</evidence>
<evidence type="ECO:0000256" key="2">
    <source>
        <dbReference type="ARBA" id="ARBA00012438"/>
    </source>
</evidence>
<name>A0ABS1HFQ1_9BACT</name>
<dbReference type="SUPFAM" id="SSF47384">
    <property type="entry name" value="Homodimeric domain of signal transducing histidine kinase"/>
    <property type="match status" value="1"/>
</dbReference>
<dbReference type="PROSITE" id="PS50113">
    <property type="entry name" value="PAC"/>
    <property type="match status" value="1"/>
</dbReference>
<dbReference type="PROSITE" id="PS50109">
    <property type="entry name" value="HIS_KIN"/>
    <property type="match status" value="1"/>
</dbReference>
<evidence type="ECO:0000259" key="10">
    <source>
        <dbReference type="PROSITE" id="PS50113"/>
    </source>
</evidence>
<evidence type="ECO:0000313" key="11">
    <source>
        <dbReference type="EMBL" id="MBK3516019.1"/>
    </source>
</evidence>
<dbReference type="EC" id="2.7.13.3" evidence="2"/>
<dbReference type="Pfam" id="PF00072">
    <property type="entry name" value="Response_reg"/>
    <property type="match status" value="1"/>
</dbReference>
<evidence type="ECO:0000256" key="5">
    <source>
        <dbReference type="ARBA" id="ARBA00022777"/>
    </source>
</evidence>